<keyword evidence="2" id="KW-1185">Reference proteome</keyword>
<protein>
    <submittedName>
        <fullName evidence="1">Uncharacterized protein</fullName>
    </submittedName>
</protein>
<gene>
    <name evidence="1" type="ORF">JYE49_13860</name>
</gene>
<dbReference type="Proteomes" id="UP000682782">
    <property type="component" value="Chromosome"/>
</dbReference>
<reference evidence="1" key="1">
    <citation type="submission" date="2021-01" db="EMBL/GenBank/DDBJ databases">
        <title>Complete genome sequence of Clostridiales bacterium R-7.</title>
        <authorList>
            <person name="Mahoney-Kurpe S.C."/>
            <person name="Palevich N."/>
            <person name="Koike S."/>
            <person name="Moon C.D."/>
            <person name="Attwood G.T."/>
        </authorList>
    </citation>
    <scope>NUCLEOTIDE SEQUENCE</scope>
    <source>
        <strain evidence="1">R-7</strain>
    </source>
</reference>
<evidence type="ECO:0000313" key="2">
    <source>
        <dbReference type="Proteomes" id="UP000682782"/>
    </source>
</evidence>
<dbReference type="EMBL" id="CP068393">
    <property type="protein sequence ID" value="QUC66906.1"/>
    <property type="molecule type" value="Genomic_DNA"/>
</dbReference>
<name>A0AC61MWF8_9FIRM</name>
<organism evidence="1 2">
    <name type="scientific">Aristaeella hokkaidonensis</name>
    <dbReference type="NCBI Taxonomy" id="3046382"/>
    <lineage>
        <taxon>Bacteria</taxon>
        <taxon>Bacillati</taxon>
        <taxon>Bacillota</taxon>
        <taxon>Clostridia</taxon>
        <taxon>Eubacteriales</taxon>
        <taxon>Aristaeellaceae</taxon>
        <taxon>Aristaeella</taxon>
    </lineage>
</organism>
<evidence type="ECO:0000313" key="1">
    <source>
        <dbReference type="EMBL" id="QUC66906.1"/>
    </source>
</evidence>
<proteinExistence type="predicted"/>
<sequence length="194" mass="22396">MQDKVREYLNDCEHQKELAEARYRYRVLEYAGLLESKKDYIEVTREEYEYYKATDSNLTKYSDWKYYVLKKLPVEMSEEEFAAVEKQIPESVLTKLKQSSPIPTAKLIEKKEKDWVVILLTVAAGIITLGGLILAIMAGRLPTNYYINDVQQINFSFSVFLSTFLPYILYGAICLFLVEVCKKAGAALKIFGKK</sequence>
<accession>A0AC61MWF8</accession>